<feature type="signal peptide" evidence="1">
    <location>
        <begin position="1"/>
        <end position="20"/>
    </location>
</feature>
<name>A0A4P7U7W2_9ACTN</name>
<gene>
    <name evidence="3" type="ORF">E2C04_01260</name>
    <name evidence="2" type="ORF">GCM10007231_05320</name>
</gene>
<evidence type="ECO:0000313" key="2">
    <source>
        <dbReference type="EMBL" id="GGD09389.1"/>
    </source>
</evidence>
<sequence length="148" mass="14754">MRWRSGAAAAVMVMTWGALTGCGGDGETAGRSPEVVTGQVVDGPGGAPVPGAEVELVLHPAVGVGGEQAAEETAASDVADSKGRFALAAPVEELTLNAAPDGRVQVELRVKGSEAAGTMATVLLRKDAETGRTEVTTTSDVVVVSPAS</sequence>
<keyword evidence="1" id="KW-0732">Signal</keyword>
<dbReference type="PROSITE" id="PS51257">
    <property type="entry name" value="PROKAR_LIPOPROTEIN"/>
    <property type="match status" value="1"/>
</dbReference>
<evidence type="ECO:0000256" key="1">
    <source>
        <dbReference type="SAM" id="SignalP"/>
    </source>
</evidence>
<protein>
    <recommendedName>
        <fullName evidence="6">Carboxypeptidase regulatory-like domain-containing protein</fullName>
    </recommendedName>
</protein>
<dbReference type="InterPro" id="IPR008969">
    <property type="entry name" value="CarboxyPept-like_regulatory"/>
</dbReference>
<feature type="chain" id="PRO_5038436562" description="Carboxypeptidase regulatory-like domain-containing protein" evidence="1">
    <location>
        <begin position="21"/>
        <end position="148"/>
    </location>
</feature>
<accession>A0A4P7U7W2</accession>
<organism evidence="3 4">
    <name type="scientific">Nocardioides daphniae</name>
    <dbReference type="NCBI Taxonomy" id="402297"/>
    <lineage>
        <taxon>Bacteria</taxon>
        <taxon>Bacillati</taxon>
        <taxon>Actinomycetota</taxon>
        <taxon>Actinomycetes</taxon>
        <taxon>Propionibacteriales</taxon>
        <taxon>Nocardioidaceae</taxon>
        <taxon>Nocardioides</taxon>
    </lineage>
</organism>
<dbReference type="AlphaFoldDB" id="A0A4P7U7W2"/>
<proteinExistence type="predicted"/>
<dbReference type="SUPFAM" id="SSF49464">
    <property type="entry name" value="Carboxypeptidase regulatory domain-like"/>
    <property type="match status" value="1"/>
</dbReference>
<dbReference type="Gene3D" id="2.60.40.1120">
    <property type="entry name" value="Carboxypeptidase-like, regulatory domain"/>
    <property type="match status" value="1"/>
</dbReference>
<evidence type="ECO:0008006" key="6">
    <source>
        <dbReference type="Google" id="ProtNLM"/>
    </source>
</evidence>
<evidence type="ECO:0000313" key="4">
    <source>
        <dbReference type="Proteomes" id="UP000297025"/>
    </source>
</evidence>
<evidence type="ECO:0000313" key="5">
    <source>
        <dbReference type="Proteomes" id="UP000630594"/>
    </source>
</evidence>
<dbReference type="EMBL" id="CP038462">
    <property type="protein sequence ID" value="QCC76170.1"/>
    <property type="molecule type" value="Genomic_DNA"/>
</dbReference>
<reference evidence="2" key="2">
    <citation type="journal article" date="2014" name="Int. J. Syst. Evol. Microbiol.">
        <title>Complete genome of a new Firmicutes species belonging to the dominant human colonic microbiota ('Ruminococcus bicirculans') reveals two chromosomes and a selective capacity to utilize plant glucans.</title>
        <authorList>
            <consortium name="NISC Comparative Sequencing Program"/>
            <person name="Wegmann U."/>
            <person name="Louis P."/>
            <person name="Goesmann A."/>
            <person name="Henrissat B."/>
            <person name="Duncan S.H."/>
            <person name="Flint H.J."/>
        </authorList>
    </citation>
    <scope>NUCLEOTIDE SEQUENCE</scope>
    <source>
        <strain evidence="2">CCM 7403</strain>
    </source>
</reference>
<reference evidence="2" key="5">
    <citation type="submission" date="2024-05" db="EMBL/GenBank/DDBJ databases">
        <authorList>
            <person name="Sun Q."/>
            <person name="Sedlacek I."/>
        </authorList>
    </citation>
    <scope>NUCLEOTIDE SEQUENCE</scope>
    <source>
        <strain evidence="2">CCM 7403</strain>
    </source>
</reference>
<dbReference type="KEGG" id="ndp:E2C04_01260"/>
<dbReference type="Proteomes" id="UP000297025">
    <property type="component" value="Chromosome"/>
</dbReference>
<dbReference type="RefSeq" id="WP_135831219.1">
    <property type="nucleotide sequence ID" value="NZ_BMCK01000001.1"/>
</dbReference>
<evidence type="ECO:0000313" key="3">
    <source>
        <dbReference type="EMBL" id="QCC76170.1"/>
    </source>
</evidence>
<dbReference type="Proteomes" id="UP000630594">
    <property type="component" value="Unassembled WGS sequence"/>
</dbReference>
<reference evidence="3" key="4">
    <citation type="submission" date="2019-03" db="EMBL/GenBank/DDBJ databases">
        <authorList>
            <person name="Huang Y."/>
        </authorList>
    </citation>
    <scope>NUCLEOTIDE SEQUENCE</scope>
    <source>
        <strain evidence="3">JCM 16608</strain>
    </source>
</reference>
<reference evidence="3 4" key="1">
    <citation type="journal article" date="2008" name="Int. J. Syst. Evol. Microbiol.">
        <title>Nocardioides daphniae sp. nov., isolated from Daphnia cucullata (Crustacea: Cladocera).</title>
        <authorList>
            <person name="Toth E.M."/>
            <person name="Keki Z."/>
            <person name="Homonnay Z.G."/>
            <person name="Borsodi A.K."/>
            <person name="Marialigeti K."/>
            <person name="Schumann P."/>
        </authorList>
    </citation>
    <scope>NUCLEOTIDE SEQUENCE [LARGE SCALE GENOMIC DNA]</scope>
    <source>
        <strain evidence="3 4">JCM 16608</strain>
    </source>
</reference>
<reference evidence="5" key="3">
    <citation type="journal article" date="2019" name="Int. J. Syst. Evol. Microbiol.">
        <title>The Global Catalogue of Microorganisms (GCM) 10K type strain sequencing project: providing services to taxonomists for standard genome sequencing and annotation.</title>
        <authorList>
            <consortium name="The Broad Institute Genomics Platform"/>
            <consortium name="The Broad Institute Genome Sequencing Center for Infectious Disease"/>
            <person name="Wu L."/>
            <person name="Ma J."/>
        </authorList>
    </citation>
    <scope>NUCLEOTIDE SEQUENCE [LARGE SCALE GENOMIC DNA]</scope>
    <source>
        <strain evidence="5">CCM 7403</strain>
    </source>
</reference>
<keyword evidence="5" id="KW-1185">Reference proteome</keyword>
<dbReference type="EMBL" id="BMCK01000001">
    <property type="protein sequence ID" value="GGD09389.1"/>
    <property type="molecule type" value="Genomic_DNA"/>
</dbReference>